<name>A0A8J8WIR1_9EURO</name>
<accession>A0A8J8WIR1</accession>
<dbReference type="OrthoDB" id="2152029at2759"/>
<dbReference type="EC" id="3.1.1.-" evidence="3"/>
<keyword evidence="1 3" id="KW-0378">Hydrolase</keyword>
<sequence>MATTNSSLSLAEKLDFLPALVSIFVGATYSLFTGLWRSEREAKTLALHFGYAISRQATARLSPKQMQAVLPSSNDIYKSYAKKAGVTPRSVDLGHGAMGHWVGEPDAKSILIWYHGGGFSLPANLGYYKFYAQVIDDLKRAGKEVAIFSLEYTLAPIATYPTQLRQAVAAARYIISDLKHDPSTVFLGGDSAGGNLVCGVLSHAAHPHPQIEPLDLNGHKFAGANMIAPWTLLDTEFPPERMIYHGGDLITTAVAGPWSSAYLGDAQRDNYTDCYHAPPDWFKTFPVSKMLITGGGNEIMLPIIQEFAEKVQKGFPDVEMFVGHRECHVAPVYNLELGSTEETEQGKKMKSWLRELAQ</sequence>
<dbReference type="InterPro" id="IPR029058">
    <property type="entry name" value="AB_hydrolase_fold"/>
</dbReference>
<evidence type="ECO:0000259" key="2">
    <source>
        <dbReference type="Pfam" id="PF07859"/>
    </source>
</evidence>
<dbReference type="EMBL" id="WIWV01000082">
    <property type="protein sequence ID" value="KAF7714535.1"/>
    <property type="molecule type" value="Genomic_DNA"/>
</dbReference>
<dbReference type="InterPro" id="IPR013094">
    <property type="entry name" value="AB_hydrolase_3"/>
</dbReference>
<evidence type="ECO:0000256" key="1">
    <source>
        <dbReference type="ARBA" id="ARBA00022801"/>
    </source>
</evidence>
<dbReference type="Pfam" id="PF07859">
    <property type="entry name" value="Abhydrolase_3"/>
    <property type="match status" value="1"/>
</dbReference>
<dbReference type="PANTHER" id="PTHR48081">
    <property type="entry name" value="AB HYDROLASE SUPERFAMILY PROTEIN C4A8.06C"/>
    <property type="match status" value="1"/>
</dbReference>
<feature type="domain" description="Alpha/beta hydrolase fold-3" evidence="2">
    <location>
        <begin position="111"/>
        <end position="329"/>
    </location>
</feature>
<reference evidence="3" key="1">
    <citation type="journal article" date="2020" name="Front. Microbiol.">
        <title>Gene regulatory networks of Penicillium echinulatum 2HH and Penicillium oxalicum 114-2 inferred by a computational biology approach.</title>
        <authorList>
            <person name="Lenz A.R."/>
            <person name="Galan-Vasquez E."/>
            <person name="Balbinot E."/>
            <person name="De Abreu F.P."/>
            <person name="De Oliveira N.S."/>
            <person name="Da Rosa L.O."/>
            <person name="De Avila E Silva S."/>
            <person name="Camassola M."/>
            <person name="Dillon A.J.P."/>
            <person name="Perez-Rueda E."/>
        </authorList>
    </citation>
    <scope>NUCLEOTIDE SEQUENCE</scope>
    <source>
        <strain evidence="3">S1M29</strain>
    </source>
</reference>
<keyword evidence="4" id="KW-1185">Reference proteome</keyword>
<dbReference type="GO" id="GO:0016787">
    <property type="term" value="F:hydrolase activity"/>
    <property type="evidence" value="ECO:0007669"/>
    <property type="project" value="UniProtKB-KW"/>
</dbReference>
<dbReference type="PANTHER" id="PTHR48081:SF21">
    <property type="entry name" value="LIPASE_THIOESTERASE FAMILY PROTEIN (AFU_ORTHOLOGUE AFUA_8G02590)"/>
    <property type="match status" value="1"/>
</dbReference>
<dbReference type="GO" id="GO:0017000">
    <property type="term" value="P:antibiotic biosynthetic process"/>
    <property type="evidence" value="ECO:0007669"/>
    <property type="project" value="UniProtKB-ARBA"/>
</dbReference>
<dbReference type="AlphaFoldDB" id="A0A8J8WIR1"/>
<evidence type="ECO:0000313" key="3">
    <source>
        <dbReference type="EMBL" id="KAF7714535.1"/>
    </source>
</evidence>
<dbReference type="SUPFAM" id="SSF53474">
    <property type="entry name" value="alpha/beta-Hydrolases"/>
    <property type="match status" value="1"/>
</dbReference>
<dbReference type="InterPro" id="IPR050300">
    <property type="entry name" value="GDXG_lipolytic_enzyme"/>
</dbReference>
<evidence type="ECO:0000313" key="4">
    <source>
        <dbReference type="Proteomes" id="UP000631181"/>
    </source>
</evidence>
<dbReference type="Proteomes" id="UP000631181">
    <property type="component" value="Unassembled WGS sequence"/>
</dbReference>
<proteinExistence type="predicted"/>
<dbReference type="Gene3D" id="3.40.50.1820">
    <property type="entry name" value="alpha/beta hydrolase"/>
    <property type="match status" value="1"/>
</dbReference>
<gene>
    <name evidence="3" type="ORF">PECM_008235</name>
</gene>
<comment type="caution">
    <text evidence="3">The sequence shown here is derived from an EMBL/GenBank/DDBJ whole genome shotgun (WGS) entry which is preliminary data.</text>
</comment>
<protein>
    <submittedName>
        <fullName evidence="3">Alpha/beta hydrolase fold-3 domain-containing protein</fullName>
        <ecNumber evidence="3">3.1.1.-</ecNumber>
    </submittedName>
</protein>
<dbReference type="GO" id="GO:0072330">
    <property type="term" value="P:monocarboxylic acid biosynthetic process"/>
    <property type="evidence" value="ECO:0007669"/>
    <property type="project" value="UniProtKB-ARBA"/>
</dbReference>
<organism evidence="3 4">
    <name type="scientific">Penicillium ucsense</name>
    <dbReference type="NCBI Taxonomy" id="2839758"/>
    <lineage>
        <taxon>Eukaryota</taxon>
        <taxon>Fungi</taxon>
        <taxon>Dikarya</taxon>
        <taxon>Ascomycota</taxon>
        <taxon>Pezizomycotina</taxon>
        <taxon>Eurotiomycetes</taxon>
        <taxon>Eurotiomycetidae</taxon>
        <taxon>Eurotiales</taxon>
        <taxon>Aspergillaceae</taxon>
        <taxon>Penicillium</taxon>
    </lineage>
</organism>